<feature type="region of interest" description="Disordered" evidence="2">
    <location>
        <begin position="191"/>
        <end position="221"/>
    </location>
</feature>
<sequence length="280" mass="31650">MKFAVTVLASILFACSVTTAIPVNPSATTSAEASTLVVIPSSKTTLSVDFSKPSKEDIALIKEYVLVKKDRDDAEEMHESIQLERLAQQELVKRLEEELSRLLGRSQSSKNPLKYGEKRKKLEQKLKQERENLDELTGKLWNSDYSILNRRLGGIKIKLVKNLTGKILYRPTSHYLRFLESEPKFMELISTFGNSTPSQQPESEQASTSGTQNQLQHHKTKRLQFQSNPLKHHPVHKELSNSLVHKKLIPELEITSDHSGINSNMTIHPIDSTDLNANLD</sequence>
<keyword evidence="5" id="KW-1185">Reference proteome</keyword>
<feature type="region of interest" description="Disordered" evidence="2">
    <location>
        <begin position="258"/>
        <end position="280"/>
    </location>
</feature>
<dbReference type="Proteomes" id="UP000007241">
    <property type="component" value="Unassembled WGS sequence"/>
</dbReference>
<evidence type="ECO:0000313" key="4">
    <source>
        <dbReference type="EMBL" id="EGF80492.1"/>
    </source>
</evidence>
<accession>F4P2N4</accession>
<keyword evidence="3" id="KW-0732">Signal</keyword>
<dbReference type="InParanoid" id="F4P2N4"/>
<proteinExistence type="predicted"/>
<protein>
    <submittedName>
        <fullName evidence="4">Uncharacterized protein</fullName>
    </submittedName>
</protein>
<keyword evidence="1" id="KW-0175">Coiled coil</keyword>
<organism evidence="4 5">
    <name type="scientific">Batrachochytrium dendrobatidis (strain JAM81 / FGSC 10211)</name>
    <name type="common">Frog chytrid fungus</name>
    <dbReference type="NCBI Taxonomy" id="684364"/>
    <lineage>
        <taxon>Eukaryota</taxon>
        <taxon>Fungi</taxon>
        <taxon>Fungi incertae sedis</taxon>
        <taxon>Chytridiomycota</taxon>
        <taxon>Chytridiomycota incertae sedis</taxon>
        <taxon>Chytridiomycetes</taxon>
        <taxon>Rhizophydiales</taxon>
        <taxon>Rhizophydiales incertae sedis</taxon>
        <taxon>Batrachochytrium</taxon>
    </lineage>
</organism>
<dbReference type="AlphaFoldDB" id="F4P2N4"/>
<dbReference type="GeneID" id="18238694"/>
<dbReference type="HOGENOM" id="CLU_054779_0_0_1"/>
<feature type="compositionally biased region" description="Polar residues" evidence="2">
    <location>
        <begin position="191"/>
        <end position="215"/>
    </location>
</feature>
<evidence type="ECO:0000256" key="2">
    <source>
        <dbReference type="SAM" id="MobiDB-lite"/>
    </source>
</evidence>
<dbReference type="EMBL" id="GL882884">
    <property type="protein sequence ID" value="EGF80492.1"/>
    <property type="molecule type" value="Genomic_DNA"/>
</dbReference>
<feature type="coiled-coil region" evidence="1">
    <location>
        <begin position="78"/>
        <end position="139"/>
    </location>
</feature>
<dbReference type="PROSITE" id="PS51257">
    <property type="entry name" value="PROKAR_LIPOPROTEIN"/>
    <property type="match status" value="1"/>
</dbReference>
<reference evidence="4 5" key="1">
    <citation type="submission" date="2009-12" db="EMBL/GenBank/DDBJ databases">
        <title>The draft genome of Batrachochytrium dendrobatidis.</title>
        <authorList>
            <consortium name="US DOE Joint Genome Institute (JGI-PGF)"/>
            <person name="Kuo A."/>
            <person name="Salamov A."/>
            <person name="Schmutz J."/>
            <person name="Lucas S."/>
            <person name="Pitluck S."/>
            <person name="Rosenblum E."/>
            <person name="Stajich J."/>
            <person name="Eisen M."/>
            <person name="Grigoriev I.V."/>
        </authorList>
    </citation>
    <scope>NUCLEOTIDE SEQUENCE [LARGE SCALE GENOMIC DNA]</scope>
    <source>
        <strain evidence="5">JAM81 / FGSC 10211</strain>
    </source>
</reference>
<evidence type="ECO:0000256" key="1">
    <source>
        <dbReference type="SAM" id="Coils"/>
    </source>
</evidence>
<evidence type="ECO:0000313" key="5">
    <source>
        <dbReference type="Proteomes" id="UP000007241"/>
    </source>
</evidence>
<feature type="signal peptide" evidence="3">
    <location>
        <begin position="1"/>
        <end position="20"/>
    </location>
</feature>
<gene>
    <name evidence="4" type="ORF">BATDEDRAFT_25116</name>
</gene>
<evidence type="ECO:0000256" key="3">
    <source>
        <dbReference type="SAM" id="SignalP"/>
    </source>
</evidence>
<dbReference type="RefSeq" id="XP_006679023.1">
    <property type="nucleotide sequence ID" value="XM_006678960.1"/>
</dbReference>
<name>F4P2N4_BATDJ</name>
<feature type="chain" id="PRO_5003319732" evidence="3">
    <location>
        <begin position="21"/>
        <end position="280"/>
    </location>
</feature>